<reference evidence="8" key="2">
    <citation type="submission" date="2015-04" db="EMBL/GenBank/DDBJ databases">
        <authorList>
            <person name="Wilson R.K."/>
            <person name="Warren W."/>
            <person name="Dotson E."/>
            <person name="Oliveira P.L."/>
        </authorList>
    </citation>
    <scope>NUCLEOTIDE SEQUENCE</scope>
</reference>
<dbReference type="Pfam" id="PF03973">
    <property type="entry name" value="Triabin"/>
    <property type="match status" value="1"/>
</dbReference>
<keyword evidence="8" id="KW-1185">Reference proteome</keyword>
<dbReference type="GeneID" id="141447508"/>
<dbReference type="GO" id="GO:0005737">
    <property type="term" value="C:cytoplasm"/>
    <property type="evidence" value="ECO:0007669"/>
    <property type="project" value="TreeGrafter"/>
</dbReference>
<dbReference type="GO" id="GO:0006629">
    <property type="term" value="P:lipid metabolic process"/>
    <property type="evidence" value="ECO:0007669"/>
    <property type="project" value="TreeGrafter"/>
</dbReference>
<evidence type="ECO:0000313" key="7">
    <source>
        <dbReference type="EnsemblMetazoa" id="RPRC015421-PA"/>
    </source>
</evidence>
<keyword evidence="3 5" id="KW-0732">Signal</keyword>
<organism evidence="6">
    <name type="scientific">Rhodnius prolixus</name>
    <name type="common">Triatomid bug</name>
    <dbReference type="NCBI Taxonomy" id="13249"/>
    <lineage>
        <taxon>Eukaryota</taxon>
        <taxon>Metazoa</taxon>
        <taxon>Ecdysozoa</taxon>
        <taxon>Arthropoda</taxon>
        <taxon>Hexapoda</taxon>
        <taxon>Insecta</taxon>
        <taxon>Pterygota</taxon>
        <taxon>Neoptera</taxon>
        <taxon>Paraneoptera</taxon>
        <taxon>Hemiptera</taxon>
        <taxon>Heteroptera</taxon>
        <taxon>Panheteroptera</taxon>
        <taxon>Cimicomorpha</taxon>
        <taxon>Reduviidae</taxon>
        <taxon>Triatominae</taxon>
        <taxon>Rhodnius</taxon>
    </lineage>
</organism>
<name>R4G3A3_RHOPR</name>
<dbReference type="HOGENOM" id="CLU_113042_0_0_1"/>
<evidence type="ECO:0000256" key="4">
    <source>
        <dbReference type="ARBA" id="ARBA00034121"/>
    </source>
</evidence>
<dbReference type="GO" id="GO:0030682">
    <property type="term" value="P:symbiont-mediated perturbation of host defenses"/>
    <property type="evidence" value="ECO:0007669"/>
    <property type="project" value="InterPro"/>
</dbReference>
<evidence type="ECO:0000256" key="2">
    <source>
        <dbReference type="ARBA" id="ARBA00022525"/>
    </source>
</evidence>
<dbReference type="InterPro" id="IPR005657">
    <property type="entry name" value="Triabi/Procalin"/>
</dbReference>
<keyword evidence="2" id="KW-0964">Secreted</keyword>
<dbReference type="SUPFAM" id="SSF50814">
    <property type="entry name" value="Lipocalins"/>
    <property type="match status" value="1"/>
</dbReference>
<dbReference type="VEuPathDB" id="VectorBase:RPRC015421"/>
<dbReference type="PANTHER" id="PTHR10612">
    <property type="entry name" value="APOLIPOPROTEIN D"/>
    <property type="match status" value="1"/>
</dbReference>
<dbReference type="InterPro" id="IPR012674">
    <property type="entry name" value="Calycin"/>
</dbReference>
<dbReference type="EnsemblMetazoa" id="RPRC015421-RA">
    <property type="protein sequence ID" value="RPRC015421-PA"/>
    <property type="gene ID" value="RPRC015421"/>
</dbReference>
<evidence type="ECO:0000313" key="8">
    <source>
        <dbReference type="Proteomes" id="UP000015103"/>
    </source>
</evidence>
<protein>
    <submittedName>
        <fullName evidence="6 7">Putative apolipoprotein d/lipocalin</fullName>
    </submittedName>
</protein>
<dbReference type="EMBL" id="GAHY01002375">
    <property type="protein sequence ID" value="JAA75135.1"/>
    <property type="molecule type" value="mRNA"/>
</dbReference>
<evidence type="ECO:0000256" key="3">
    <source>
        <dbReference type="ARBA" id="ARBA00022729"/>
    </source>
</evidence>
<comment type="subcellular location">
    <subcellularLocation>
        <location evidence="1">Secreted</location>
    </subcellularLocation>
</comment>
<dbReference type="RefSeq" id="XP_073971239.1">
    <property type="nucleotide sequence ID" value="XM_074115138.1"/>
</dbReference>
<comment type="similarity">
    <text evidence="4">Belongs to the calycin superfamily. Triabin family.</text>
</comment>
<dbReference type="AlphaFoldDB" id="R4G3A3"/>
<feature type="signal peptide" evidence="5">
    <location>
        <begin position="1"/>
        <end position="20"/>
    </location>
</feature>
<reference evidence="6" key="1">
    <citation type="submission" date="2013-04" db="EMBL/GenBank/DDBJ databases">
        <title>An insight into the transcriptome of the digestive tract of the blood sucking bug, Rhodnius prolixus.</title>
        <authorList>
            <person name="Ribeiro J.M.C."/>
            <person name="Genta F.A."/>
            <person name="Sorgine M.H.F."/>
            <person name="Paiva-Silva G.O."/>
            <person name="Majerowicz D."/>
            <person name="Medeiros M."/>
            <person name="Koerich L."/>
            <person name="Terra W.R."/>
            <person name="Ferreira C."/>
            <person name="Pimentel A.C."/>
            <person name="Bisch P.M."/>
            <person name="Diniz M.M.P."/>
            <person name="Nascimento R."/>
            <person name="Salmon D."/>
            <person name="Silber A.M."/>
            <person name="Alves M."/>
            <person name="Oliveira M.F."/>
            <person name="Gondim K.C."/>
            <person name="Silva Neto M.A.C."/>
            <person name="Atella G.C."/>
            <person name="Araujo H."/>
            <person name="Dias F.S."/>
            <person name="Polycarpo C.R."/>
            <person name="Fampa P."/>
            <person name="Melo A.C."/>
            <person name="Tanaka A.S."/>
            <person name="Balczun C."/>
            <person name="Oliveira J.H.M."/>
            <person name="Goncalves R."/>
            <person name="Lazoski C."/>
            <person name="Pereira M.A."/>
            <person name="Rivera-Pomar R."/>
            <person name="Diambra L."/>
            <person name="Schaub G.A."/>
            <person name="Garcia E.S."/>
            <person name="Azambuja P."/>
            <person name="Braz G.R.C."/>
            <person name="Oliveira P.L."/>
        </authorList>
    </citation>
    <scope>NUCLEOTIDE SEQUENCE</scope>
</reference>
<accession>R4G3A3</accession>
<proteinExistence type="evidence at transcript level"/>
<evidence type="ECO:0000313" key="6">
    <source>
        <dbReference type="EMBL" id="JAA75135.1"/>
    </source>
</evidence>
<dbReference type="PANTHER" id="PTHR10612:SF34">
    <property type="entry name" value="APOLIPOPROTEIN D"/>
    <property type="match status" value="1"/>
</dbReference>
<dbReference type="InParanoid" id="R4G3A3"/>
<dbReference type="GO" id="GO:0005576">
    <property type="term" value="C:extracellular region"/>
    <property type="evidence" value="ECO:0007669"/>
    <property type="project" value="UniProtKB-SubCell"/>
</dbReference>
<reference evidence="7" key="3">
    <citation type="submission" date="2015-05" db="UniProtKB">
        <authorList>
            <consortium name="EnsemblMetazoa"/>
        </authorList>
    </citation>
    <scope>IDENTIFICATION</scope>
</reference>
<dbReference type="Proteomes" id="UP000015103">
    <property type="component" value="Unassembled WGS sequence"/>
</dbReference>
<dbReference type="Gene3D" id="2.40.128.20">
    <property type="match status" value="1"/>
</dbReference>
<dbReference type="STRING" id="13249.R4G3A3"/>
<keyword evidence="6" id="KW-0449">Lipoprotein</keyword>
<evidence type="ECO:0000256" key="5">
    <source>
        <dbReference type="SAM" id="SignalP"/>
    </source>
</evidence>
<feature type="chain" id="PRO_5014108766" evidence="5">
    <location>
        <begin position="21"/>
        <end position="212"/>
    </location>
</feature>
<sequence length="212" mass="24736">MISKITFIFLSVSALSLSQAFLFGFGPFTPGDYKPWRLGTCLVPTPVKNFQPEKFFKGHWYVQNHCGNFEWILPGICPTTEYNVTQDGDILELDYHYIPMTGRYKEKRAHSNTKLIKNGEGHLPMTFEFLRGLHPMDVPTFILGTDYENWAVVYYCKQQQVLKFEESLILTRKRDDEEIWQPVLDTLKLNKLDYRYFKPTVNNGCAPNEPHL</sequence>
<dbReference type="GO" id="GO:0000302">
    <property type="term" value="P:response to reactive oxygen species"/>
    <property type="evidence" value="ECO:0007669"/>
    <property type="project" value="TreeGrafter"/>
</dbReference>
<dbReference type="EMBL" id="ACPB03019240">
    <property type="status" value="NOT_ANNOTATED_CDS"/>
    <property type="molecule type" value="Genomic_DNA"/>
</dbReference>
<evidence type="ECO:0000256" key="1">
    <source>
        <dbReference type="ARBA" id="ARBA00004613"/>
    </source>
</evidence>